<comment type="caution">
    <text evidence="2">The sequence shown here is derived from an EMBL/GenBank/DDBJ whole genome shotgun (WGS) entry which is preliminary data.</text>
</comment>
<dbReference type="Proteomes" id="UP000070687">
    <property type="component" value="Unassembled WGS sequence"/>
</dbReference>
<sequence>MKIDFVDAYSMENQDDDDEHTDESMHNSHDKRERIPRITTIKHYLPVHEGKLRIGFSRGYLEYHVGMCYFDNRDEEAFINLALKTCQIACIAADISRGRPISPAMSKLLTPKCMNKLSNMWKLMDEYFSDQHDTESRSAIRKFPAVPVLFNGMLVSPTHFEGVVHIIAGQTQYWVSLALELRYNKWICTYADLG</sequence>
<gene>
    <name evidence="2" type="ORF">HMPREF3208_00990</name>
</gene>
<feature type="compositionally biased region" description="Basic and acidic residues" evidence="1">
    <location>
        <begin position="22"/>
        <end position="32"/>
    </location>
</feature>
<dbReference type="OrthoDB" id="3238427at2"/>
<evidence type="ECO:0000313" key="3">
    <source>
        <dbReference type="Proteomes" id="UP000070687"/>
    </source>
</evidence>
<evidence type="ECO:0000256" key="1">
    <source>
        <dbReference type="SAM" id="MobiDB-lite"/>
    </source>
</evidence>
<protein>
    <submittedName>
        <fullName evidence="2">Uncharacterized protein</fullName>
    </submittedName>
</protein>
<dbReference type="PATRIC" id="fig|2702.100.peg.973"/>
<proteinExistence type="predicted"/>
<evidence type="ECO:0000313" key="2">
    <source>
        <dbReference type="EMBL" id="KXA19642.1"/>
    </source>
</evidence>
<dbReference type="RefSeq" id="WP_016636641.1">
    <property type="nucleotide sequence ID" value="NZ_KQ956867.1"/>
</dbReference>
<organism evidence="2 3">
    <name type="scientific">Gardnerella vaginalis</name>
    <dbReference type="NCBI Taxonomy" id="2702"/>
    <lineage>
        <taxon>Bacteria</taxon>
        <taxon>Bacillati</taxon>
        <taxon>Actinomycetota</taxon>
        <taxon>Actinomycetes</taxon>
        <taxon>Bifidobacteriales</taxon>
        <taxon>Bifidobacteriaceae</taxon>
        <taxon>Gardnerella</taxon>
    </lineage>
</organism>
<feature type="region of interest" description="Disordered" evidence="1">
    <location>
        <begin position="10"/>
        <end position="32"/>
    </location>
</feature>
<dbReference type="AlphaFoldDB" id="A0A133NTL9"/>
<reference evidence="2 3" key="1">
    <citation type="submission" date="2016-01" db="EMBL/GenBank/DDBJ databases">
        <authorList>
            <person name="Oliw E.H."/>
        </authorList>
    </citation>
    <scope>NUCLEOTIDE SEQUENCE [LARGE SCALE GENOMIC DNA]</scope>
    <source>
        <strain evidence="2 3">PSS_7772B</strain>
    </source>
</reference>
<accession>A0A133NTL9</accession>
<dbReference type="EMBL" id="LRQB01000063">
    <property type="protein sequence ID" value="KXA19642.1"/>
    <property type="molecule type" value="Genomic_DNA"/>
</dbReference>
<name>A0A133NTL9_GARVA</name>